<dbReference type="InterPro" id="IPR016032">
    <property type="entry name" value="Sig_transdc_resp-reg_C-effctor"/>
</dbReference>
<gene>
    <name evidence="5" type="ORF">DMH04_15840</name>
</gene>
<evidence type="ECO:0000313" key="5">
    <source>
        <dbReference type="EMBL" id="RSM85686.1"/>
    </source>
</evidence>
<dbReference type="SUPFAM" id="SSF46894">
    <property type="entry name" value="C-terminal effector domain of the bipartite response regulators"/>
    <property type="match status" value="1"/>
</dbReference>
<dbReference type="InterPro" id="IPR036388">
    <property type="entry name" value="WH-like_DNA-bd_sf"/>
</dbReference>
<proteinExistence type="predicted"/>
<evidence type="ECO:0000256" key="1">
    <source>
        <dbReference type="ARBA" id="ARBA00023015"/>
    </source>
</evidence>
<keyword evidence="3" id="KW-0804">Transcription</keyword>
<evidence type="ECO:0000313" key="6">
    <source>
        <dbReference type="Proteomes" id="UP000287547"/>
    </source>
</evidence>
<dbReference type="AlphaFoldDB" id="A0A428ZCB9"/>
<comment type="caution">
    <text evidence="5">The sequence shown here is derived from an EMBL/GenBank/DDBJ whole genome shotgun (WGS) entry which is preliminary data.</text>
</comment>
<accession>A0A428ZCB9</accession>
<sequence>MSQETNARAEPGGHLQLAICRAGTERPQPEDVCAAGQSIRLANSGINRAMVLQLADAVLRSDNCGADVDCVWSALLSLIYADNLLAANEYCRRLSRRPGWLRSRRHQHTLLLAQARIRMFSGRPAEAAPLLESLLTRKVAGPLDGLTIAWLVETLVHLGEIDRAQGILLDHDLLGRIDTDFPARAHVLAARAASHIAAGQFSHGIDDYRACGRMLTTTNVCNPAVIPWRSKAALGAIAVHRFDLAVALAEEELAAARRWGAPRTVGCALHALAIARRGEKSIPLLEQAVELFELAQTHTELMQALYDLSALHIERDDLAVGRSKLEAVEAVARVSGNSLWLRRAEAGLRRLDSPVESVRLTRQELKTAQLARAGYSNRQIARTLCLQVRTVEFHLSSAYRKLRISGRRELVGALSVAAS</sequence>
<evidence type="ECO:0000256" key="3">
    <source>
        <dbReference type="ARBA" id="ARBA00023163"/>
    </source>
</evidence>
<dbReference type="Gene3D" id="1.10.10.10">
    <property type="entry name" value="Winged helix-like DNA-binding domain superfamily/Winged helix DNA-binding domain"/>
    <property type="match status" value="1"/>
</dbReference>
<dbReference type="PROSITE" id="PS50043">
    <property type="entry name" value="HTH_LUXR_2"/>
    <property type="match status" value="1"/>
</dbReference>
<dbReference type="Proteomes" id="UP000287547">
    <property type="component" value="Unassembled WGS sequence"/>
</dbReference>
<name>A0A428ZCB9_KIBAR</name>
<evidence type="ECO:0000259" key="4">
    <source>
        <dbReference type="PROSITE" id="PS50043"/>
    </source>
</evidence>
<dbReference type="Pfam" id="PF00196">
    <property type="entry name" value="GerE"/>
    <property type="match status" value="1"/>
</dbReference>
<dbReference type="PROSITE" id="PS00622">
    <property type="entry name" value="HTH_LUXR_1"/>
    <property type="match status" value="1"/>
</dbReference>
<feature type="domain" description="HTH luxR-type" evidence="4">
    <location>
        <begin position="353"/>
        <end position="419"/>
    </location>
</feature>
<dbReference type="PRINTS" id="PR00038">
    <property type="entry name" value="HTHLUXR"/>
</dbReference>
<dbReference type="SMART" id="SM00421">
    <property type="entry name" value="HTH_LUXR"/>
    <property type="match status" value="1"/>
</dbReference>
<dbReference type="EMBL" id="QHKI01000011">
    <property type="protein sequence ID" value="RSM85686.1"/>
    <property type="molecule type" value="Genomic_DNA"/>
</dbReference>
<evidence type="ECO:0000256" key="2">
    <source>
        <dbReference type="ARBA" id="ARBA00023125"/>
    </source>
</evidence>
<dbReference type="GO" id="GO:0006355">
    <property type="term" value="P:regulation of DNA-templated transcription"/>
    <property type="evidence" value="ECO:0007669"/>
    <property type="project" value="InterPro"/>
</dbReference>
<dbReference type="PANTHER" id="PTHR44688:SF16">
    <property type="entry name" value="DNA-BINDING TRANSCRIPTIONAL ACTIVATOR DEVR_DOSR"/>
    <property type="match status" value="1"/>
</dbReference>
<dbReference type="PANTHER" id="PTHR44688">
    <property type="entry name" value="DNA-BINDING TRANSCRIPTIONAL ACTIVATOR DEVR_DOSR"/>
    <property type="match status" value="1"/>
</dbReference>
<keyword evidence="2" id="KW-0238">DNA-binding</keyword>
<dbReference type="CDD" id="cd06170">
    <property type="entry name" value="LuxR_C_like"/>
    <property type="match status" value="1"/>
</dbReference>
<dbReference type="OrthoDB" id="3178131at2"/>
<dbReference type="GO" id="GO:0003677">
    <property type="term" value="F:DNA binding"/>
    <property type="evidence" value="ECO:0007669"/>
    <property type="project" value="UniProtKB-KW"/>
</dbReference>
<keyword evidence="1" id="KW-0805">Transcription regulation</keyword>
<reference evidence="5 6" key="1">
    <citation type="submission" date="2018-05" db="EMBL/GenBank/DDBJ databases">
        <title>Evolution of GPA BGCs.</title>
        <authorList>
            <person name="Waglechner N."/>
            <person name="Wright G.D."/>
        </authorList>
    </citation>
    <scope>NUCLEOTIDE SEQUENCE [LARGE SCALE GENOMIC DNA]</scope>
    <source>
        <strain evidence="5 6">A82846</strain>
    </source>
</reference>
<organism evidence="5 6">
    <name type="scientific">Kibdelosporangium aridum</name>
    <dbReference type="NCBI Taxonomy" id="2030"/>
    <lineage>
        <taxon>Bacteria</taxon>
        <taxon>Bacillati</taxon>
        <taxon>Actinomycetota</taxon>
        <taxon>Actinomycetes</taxon>
        <taxon>Pseudonocardiales</taxon>
        <taxon>Pseudonocardiaceae</taxon>
        <taxon>Kibdelosporangium</taxon>
    </lineage>
</organism>
<protein>
    <submittedName>
        <fullName evidence="5">LuxR family transcriptional regulator</fullName>
    </submittedName>
</protein>
<dbReference type="InterPro" id="IPR000792">
    <property type="entry name" value="Tscrpt_reg_LuxR_C"/>
</dbReference>
<dbReference type="RefSeq" id="WP_051796289.1">
    <property type="nucleotide sequence ID" value="NZ_QHKI01000011.1"/>
</dbReference>